<comment type="caution">
    <text evidence="16">The sequence shown here is derived from an EMBL/GenBank/DDBJ whole genome shotgun (WGS) entry which is preliminary data.</text>
</comment>
<keyword evidence="6" id="KW-0812">Transmembrane</keyword>
<dbReference type="SUPFAM" id="SSF52047">
    <property type="entry name" value="RNI-like"/>
    <property type="match status" value="1"/>
</dbReference>
<keyword evidence="4" id="KW-0433">Leucine-rich repeat</keyword>
<dbReference type="InterPro" id="IPR013210">
    <property type="entry name" value="LRR_N_plant-typ"/>
</dbReference>
<dbReference type="FunFam" id="3.80.10.10:FF:000041">
    <property type="entry name" value="LRR receptor-like serine/threonine-protein kinase ERECTA"/>
    <property type="match status" value="1"/>
</dbReference>
<dbReference type="InterPro" id="IPR000719">
    <property type="entry name" value="Prot_kinase_dom"/>
</dbReference>
<evidence type="ECO:0000256" key="13">
    <source>
        <dbReference type="ARBA" id="ARBA00023136"/>
    </source>
</evidence>
<keyword evidence="11" id="KW-0067">ATP-binding</keyword>
<dbReference type="PANTHER" id="PTHR45974">
    <property type="entry name" value="RECEPTOR-LIKE PROTEIN 55"/>
    <property type="match status" value="1"/>
</dbReference>
<evidence type="ECO:0000256" key="4">
    <source>
        <dbReference type="ARBA" id="ARBA00022614"/>
    </source>
</evidence>
<evidence type="ECO:0000256" key="12">
    <source>
        <dbReference type="ARBA" id="ARBA00022989"/>
    </source>
</evidence>
<keyword evidence="3" id="KW-0723">Serine/threonine-protein kinase</keyword>
<evidence type="ECO:0000256" key="3">
    <source>
        <dbReference type="ARBA" id="ARBA00022527"/>
    </source>
</evidence>
<dbReference type="PANTHER" id="PTHR45974:SF272">
    <property type="entry name" value="LEUCINE RICH REPEAT FAMILY PROTEIN, EXPRESSED"/>
    <property type="match status" value="1"/>
</dbReference>
<feature type="domain" description="Protein kinase" evidence="15">
    <location>
        <begin position="211"/>
        <end position="539"/>
    </location>
</feature>
<protein>
    <recommendedName>
        <fullName evidence="2">non-specific serine/threonine protein kinase</fullName>
        <ecNumber evidence="2">2.7.11.1</ecNumber>
    </recommendedName>
</protein>
<dbReference type="OrthoDB" id="676979at2759"/>
<name>A0A1E5W203_9POAL</name>
<keyword evidence="16" id="KW-0675">Receptor</keyword>
<dbReference type="GO" id="GO:0005524">
    <property type="term" value="F:ATP binding"/>
    <property type="evidence" value="ECO:0007669"/>
    <property type="project" value="UniProtKB-KW"/>
</dbReference>
<gene>
    <name evidence="16" type="ORF">BAE44_0007572</name>
</gene>
<dbReference type="SMART" id="SM00369">
    <property type="entry name" value="LRR_TYP"/>
    <property type="match status" value="3"/>
</dbReference>
<proteinExistence type="predicted"/>
<keyword evidence="5" id="KW-0808">Transferase</keyword>
<reference evidence="16 17" key="1">
    <citation type="submission" date="2016-09" db="EMBL/GenBank/DDBJ databases">
        <title>The draft genome of Dichanthelium oligosanthes: A C3 panicoid grass species.</title>
        <authorList>
            <person name="Studer A.J."/>
            <person name="Schnable J.C."/>
            <person name="Brutnell T.P."/>
        </authorList>
    </citation>
    <scope>NUCLEOTIDE SEQUENCE [LARGE SCALE GENOMIC DNA]</scope>
    <source>
        <strain evidence="17">cv. Kellogg 1175</strain>
        <tissue evidence="16">Leaf</tissue>
    </source>
</reference>
<dbReference type="EC" id="2.7.11.1" evidence="2"/>
<evidence type="ECO:0000256" key="5">
    <source>
        <dbReference type="ARBA" id="ARBA00022679"/>
    </source>
</evidence>
<dbReference type="EMBL" id="LWDX02023473">
    <property type="protein sequence ID" value="OEL31414.1"/>
    <property type="molecule type" value="Genomic_DNA"/>
</dbReference>
<dbReference type="InterPro" id="IPR003591">
    <property type="entry name" value="Leu-rich_rpt_typical-subtyp"/>
</dbReference>
<keyword evidence="10 16" id="KW-0418">Kinase</keyword>
<evidence type="ECO:0000256" key="10">
    <source>
        <dbReference type="ARBA" id="ARBA00022777"/>
    </source>
</evidence>
<dbReference type="PROSITE" id="PS50011">
    <property type="entry name" value="PROTEIN_KINASE_DOM"/>
    <property type="match status" value="1"/>
</dbReference>
<evidence type="ECO:0000256" key="9">
    <source>
        <dbReference type="ARBA" id="ARBA00022741"/>
    </source>
</evidence>
<keyword evidence="13" id="KW-0472">Membrane</keyword>
<keyword evidence="14" id="KW-0325">Glycoprotein</keyword>
<evidence type="ECO:0000256" key="14">
    <source>
        <dbReference type="ARBA" id="ARBA00023180"/>
    </source>
</evidence>
<dbReference type="InterPro" id="IPR032675">
    <property type="entry name" value="LRR_dom_sf"/>
</dbReference>
<dbReference type="GO" id="GO:0016020">
    <property type="term" value="C:membrane"/>
    <property type="evidence" value="ECO:0007669"/>
    <property type="project" value="UniProtKB-SubCell"/>
</dbReference>
<evidence type="ECO:0000313" key="16">
    <source>
        <dbReference type="EMBL" id="OEL31414.1"/>
    </source>
</evidence>
<dbReference type="Pfam" id="PF00069">
    <property type="entry name" value="Pkinase"/>
    <property type="match status" value="1"/>
</dbReference>
<dbReference type="Pfam" id="PF00560">
    <property type="entry name" value="LRR_1"/>
    <property type="match status" value="5"/>
</dbReference>
<dbReference type="Pfam" id="PF08263">
    <property type="entry name" value="LRRNT_2"/>
    <property type="match status" value="1"/>
</dbReference>
<keyword evidence="7" id="KW-0732">Signal</keyword>
<keyword evidence="9" id="KW-0547">Nucleotide-binding</keyword>
<dbReference type="Proteomes" id="UP000095767">
    <property type="component" value="Unassembled WGS sequence"/>
</dbReference>
<evidence type="ECO:0000256" key="6">
    <source>
        <dbReference type="ARBA" id="ARBA00022692"/>
    </source>
</evidence>
<accession>A0A1E5W203</accession>
<dbReference type="SUPFAM" id="SSF56112">
    <property type="entry name" value="Protein kinase-like (PK-like)"/>
    <property type="match status" value="1"/>
</dbReference>
<keyword evidence="8" id="KW-0677">Repeat</keyword>
<dbReference type="InterPro" id="IPR001611">
    <property type="entry name" value="Leu-rich_rpt"/>
</dbReference>
<evidence type="ECO:0000313" key="17">
    <source>
        <dbReference type="Proteomes" id="UP000095767"/>
    </source>
</evidence>
<keyword evidence="12" id="KW-1133">Transmembrane helix</keyword>
<evidence type="ECO:0000256" key="8">
    <source>
        <dbReference type="ARBA" id="ARBA00022737"/>
    </source>
</evidence>
<keyword evidence="17" id="KW-1185">Reference proteome</keyword>
<dbReference type="GO" id="GO:0004674">
    <property type="term" value="F:protein serine/threonine kinase activity"/>
    <property type="evidence" value="ECO:0007669"/>
    <property type="project" value="UniProtKB-KW"/>
</dbReference>
<evidence type="ECO:0000256" key="7">
    <source>
        <dbReference type="ARBA" id="ARBA00022729"/>
    </source>
</evidence>
<dbReference type="InterPro" id="IPR011009">
    <property type="entry name" value="Kinase-like_dom_sf"/>
</dbReference>
<evidence type="ECO:0000256" key="11">
    <source>
        <dbReference type="ARBA" id="ARBA00022840"/>
    </source>
</evidence>
<comment type="subcellular location">
    <subcellularLocation>
        <location evidence="1">Membrane</location>
    </subcellularLocation>
</comment>
<dbReference type="Gene3D" id="1.10.510.10">
    <property type="entry name" value="Transferase(Phosphotransferase) domain 1"/>
    <property type="match status" value="1"/>
</dbReference>
<sequence length="563" mass="59766">MLHAAAAHSPAKSRKNMALLTMTLPSLLSELMIASGSSGASRDETGSLLAFKAELTGHGSDVLASWNSKTSFCGWEGVACGHGRVVALSLPSYGLTGTLSPAIGNLTSLRTLNLSSNWFKGEIPASIGRLELRVGGNILSGTIPFNIGDRFRSIEILGFTANRFSGVIPPSLSNLSTLTDLRQQFYWICASCSGDIASGNLPSSIVNLSTTLQTLYLGDNRVSGVIPSNIGNLVGLKTLEMTHTSISGVIPESIGRLENLIELGLYNTSLSGLIPLSLGNLTQLTRLYAYYGNLEGPIPASLGKLKNLFILDLSTNRLNGSIPGEVLKLPELSIYLDLSYNSLSGPLPSEVGSLTKVDRLILSGNQLSGSIPDSIEDLSARVGDFGISKILTDNTGMGQLNSVSFTGIRGSIGYVPPEYGEGCAVSTFGDVYSLGILMLEMFTGRSPTDDIFKDSLDLHKFAEASLPNRAMGIADPAIWLHEEAADADAANATMARRRIESCLVSVIGLGVSCSKQQPRERMLMRDAAVEMREIRDGFLMVAGSLNGNLEDGKKPAIITAKKT</sequence>
<dbReference type="STRING" id="888268.A0A1E5W203"/>
<evidence type="ECO:0000256" key="1">
    <source>
        <dbReference type="ARBA" id="ARBA00004370"/>
    </source>
</evidence>
<evidence type="ECO:0000259" key="15">
    <source>
        <dbReference type="PROSITE" id="PS50011"/>
    </source>
</evidence>
<dbReference type="Gene3D" id="3.80.10.10">
    <property type="entry name" value="Ribonuclease Inhibitor"/>
    <property type="match status" value="2"/>
</dbReference>
<dbReference type="AlphaFoldDB" id="A0A1E5W203"/>
<organism evidence="16 17">
    <name type="scientific">Dichanthelium oligosanthes</name>
    <dbReference type="NCBI Taxonomy" id="888268"/>
    <lineage>
        <taxon>Eukaryota</taxon>
        <taxon>Viridiplantae</taxon>
        <taxon>Streptophyta</taxon>
        <taxon>Embryophyta</taxon>
        <taxon>Tracheophyta</taxon>
        <taxon>Spermatophyta</taxon>
        <taxon>Magnoliopsida</taxon>
        <taxon>Liliopsida</taxon>
        <taxon>Poales</taxon>
        <taxon>Poaceae</taxon>
        <taxon>PACMAD clade</taxon>
        <taxon>Panicoideae</taxon>
        <taxon>Panicodae</taxon>
        <taxon>Paniceae</taxon>
        <taxon>Dichantheliinae</taxon>
        <taxon>Dichanthelium</taxon>
    </lineage>
</organism>
<dbReference type="FunFam" id="3.80.10.10:FF:000400">
    <property type="entry name" value="Nuclear pore complex protein NUP107"/>
    <property type="match status" value="1"/>
</dbReference>
<evidence type="ECO:0000256" key="2">
    <source>
        <dbReference type="ARBA" id="ARBA00012513"/>
    </source>
</evidence>